<dbReference type="Pfam" id="PF00583">
    <property type="entry name" value="Acetyltransf_1"/>
    <property type="match status" value="1"/>
</dbReference>
<accession>A0ABV1USQ5</accession>
<evidence type="ECO:0000259" key="1">
    <source>
        <dbReference type="PROSITE" id="PS51186"/>
    </source>
</evidence>
<gene>
    <name evidence="2" type="ORF">ABT276_10665</name>
</gene>
<keyword evidence="3" id="KW-1185">Reference proteome</keyword>
<dbReference type="RefSeq" id="WP_100108914.1">
    <property type="nucleotide sequence ID" value="NZ_JBEPBX010000007.1"/>
</dbReference>
<name>A0ABV1USQ5_9ACTN</name>
<comment type="caution">
    <text evidence="2">The sequence shown here is derived from an EMBL/GenBank/DDBJ whole genome shotgun (WGS) entry which is preliminary data.</text>
</comment>
<proteinExistence type="predicted"/>
<dbReference type="PROSITE" id="PS51186">
    <property type="entry name" value="GNAT"/>
    <property type="match status" value="1"/>
</dbReference>
<sequence length="162" mass="17547">MDYGLTDRAGRSIALCAVDDGNWRAVADIAPRDEQRRFVAALAARYLLLSMRGGVWTSLGVLADDTVVGHIMWGFDENDGAHWVGGVVVDADEQGRGVGRAAMEAMIRLLSERPDCREIRLSYHPDNSGAAKLYAALGFTPTGDFEDDEVVVALTVPREPVA</sequence>
<dbReference type="EMBL" id="JBEPBX010000007">
    <property type="protein sequence ID" value="MER6613829.1"/>
    <property type="molecule type" value="Genomic_DNA"/>
</dbReference>
<dbReference type="InterPro" id="IPR016181">
    <property type="entry name" value="Acyl_CoA_acyltransferase"/>
</dbReference>
<protein>
    <submittedName>
        <fullName evidence="2">GNAT family N-acetyltransferase</fullName>
    </submittedName>
</protein>
<dbReference type="CDD" id="cd04301">
    <property type="entry name" value="NAT_SF"/>
    <property type="match status" value="1"/>
</dbReference>
<reference evidence="2 3" key="1">
    <citation type="submission" date="2024-06" db="EMBL/GenBank/DDBJ databases">
        <title>The Natural Products Discovery Center: Release of the First 8490 Sequenced Strains for Exploring Actinobacteria Biosynthetic Diversity.</title>
        <authorList>
            <person name="Kalkreuter E."/>
            <person name="Kautsar S.A."/>
            <person name="Yang D."/>
            <person name="Bader C.D."/>
            <person name="Teijaro C.N."/>
            <person name="Fluegel L."/>
            <person name="Davis C.M."/>
            <person name="Simpson J.R."/>
            <person name="Lauterbach L."/>
            <person name="Steele A.D."/>
            <person name="Gui C."/>
            <person name="Meng S."/>
            <person name="Li G."/>
            <person name="Viehrig K."/>
            <person name="Ye F."/>
            <person name="Su P."/>
            <person name="Kiefer A.F."/>
            <person name="Nichols A."/>
            <person name="Cepeda A.J."/>
            <person name="Yan W."/>
            <person name="Fan B."/>
            <person name="Jiang Y."/>
            <person name="Adhikari A."/>
            <person name="Zheng C.-J."/>
            <person name="Schuster L."/>
            <person name="Cowan T.M."/>
            <person name="Smanski M.J."/>
            <person name="Chevrette M.G."/>
            <person name="De Carvalho L.P.S."/>
            <person name="Shen B."/>
        </authorList>
    </citation>
    <scope>NUCLEOTIDE SEQUENCE [LARGE SCALE GENOMIC DNA]</scope>
    <source>
        <strain evidence="2 3">NPDC000837</strain>
    </source>
</reference>
<dbReference type="InterPro" id="IPR000182">
    <property type="entry name" value="GNAT_dom"/>
</dbReference>
<dbReference type="Proteomes" id="UP001445472">
    <property type="component" value="Unassembled WGS sequence"/>
</dbReference>
<dbReference type="InterPro" id="IPR050276">
    <property type="entry name" value="MshD_Acetyltransferase"/>
</dbReference>
<dbReference type="SUPFAM" id="SSF55729">
    <property type="entry name" value="Acyl-CoA N-acyltransferases (Nat)"/>
    <property type="match status" value="1"/>
</dbReference>
<organism evidence="2 3">
    <name type="scientific">Streptomyces xantholiticus</name>
    <dbReference type="NCBI Taxonomy" id="68285"/>
    <lineage>
        <taxon>Bacteria</taxon>
        <taxon>Bacillati</taxon>
        <taxon>Actinomycetota</taxon>
        <taxon>Actinomycetes</taxon>
        <taxon>Kitasatosporales</taxon>
        <taxon>Streptomycetaceae</taxon>
        <taxon>Streptomyces</taxon>
    </lineage>
</organism>
<dbReference type="PANTHER" id="PTHR43617">
    <property type="entry name" value="L-AMINO ACID N-ACETYLTRANSFERASE"/>
    <property type="match status" value="1"/>
</dbReference>
<dbReference type="PANTHER" id="PTHR43617:SF2">
    <property type="entry name" value="UPF0039 PROTEIN SLL0451"/>
    <property type="match status" value="1"/>
</dbReference>
<evidence type="ECO:0000313" key="2">
    <source>
        <dbReference type="EMBL" id="MER6613829.1"/>
    </source>
</evidence>
<feature type="domain" description="N-acetyltransferase" evidence="1">
    <location>
        <begin position="13"/>
        <end position="157"/>
    </location>
</feature>
<evidence type="ECO:0000313" key="3">
    <source>
        <dbReference type="Proteomes" id="UP001445472"/>
    </source>
</evidence>
<dbReference type="Gene3D" id="3.40.630.30">
    <property type="match status" value="1"/>
</dbReference>